<dbReference type="NCBIfam" id="TIGR04183">
    <property type="entry name" value="Por_Secre_tail"/>
    <property type="match status" value="1"/>
</dbReference>
<name>A0A2S7IML2_9BACT</name>
<protein>
    <recommendedName>
        <fullName evidence="2">Secretion system C-terminal sorting domain-containing protein</fullName>
    </recommendedName>
</protein>
<feature type="domain" description="Secretion system C-terminal sorting" evidence="2">
    <location>
        <begin position="1350"/>
        <end position="1416"/>
    </location>
</feature>
<dbReference type="Proteomes" id="UP000239590">
    <property type="component" value="Unassembled WGS sequence"/>
</dbReference>
<feature type="signal peptide" evidence="1">
    <location>
        <begin position="1"/>
        <end position="20"/>
    </location>
</feature>
<accession>A0A2S7IML2</accession>
<proteinExistence type="predicted"/>
<organism evidence="3 4">
    <name type="scientific">Siphonobacter curvatus</name>
    <dbReference type="NCBI Taxonomy" id="2094562"/>
    <lineage>
        <taxon>Bacteria</taxon>
        <taxon>Pseudomonadati</taxon>
        <taxon>Bacteroidota</taxon>
        <taxon>Cytophagia</taxon>
        <taxon>Cytophagales</taxon>
        <taxon>Cytophagaceae</taxon>
        <taxon>Siphonobacter</taxon>
    </lineage>
</organism>
<dbReference type="RefSeq" id="WP_104709975.1">
    <property type="nucleotide sequence ID" value="NZ_PTRA01000001.1"/>
</dbReference>
<feature type="chain" id="PRO_5015741970" description="Secretion system C-terminal sorting domain-containing protein" evidence="1">
    <location>
        <begin position="21"/>
        <end position="1421"/>
    </location>
</feature>
<dbReference type="Pfam" id="PF18962">
    <property type="entry name" value="Por_Secre_tail"/>
    <property type="match status" value="1"/>
</dbReference>
<dbReference type="OrthoDB" id="903507at2"/>
<keyword evidence="4" id="KW-1185">Reference proteome</keyword>
<dbReference type="InterPro" id="IPR026444">
    <property type="entry name" value="Secre_tail"/>
</dbReference>
<dbReference type="SUPFAM" id="SSF49265">
    <property type="entry name" value="Fibronectin type III"/>
    <property type="match status" value="1"/>
</dbReference>
<evidence type="ECO:0000259" key="2">
    <source>
        <dbReference type="Pfam" id="PF18962"/>
    </source>
</evidence>
<reference evidence="4" key="1">
    <citation type="submission" date="2018-02" db="EMBL/GenBank/DDBJ databases">
        <title>Genome sequencing of Solimonas sp. HR-BB.</title>
        <authorList>
            <person name="Lee Y."/>
            <person name="Jeon C.O."/>
        </authorList>
    </citation>
    <scope>NUCLEOTIDE SEQUENCE [LARGE SCALE GENOMIC DNA]</scope>
    <source>
        <strain evidence="4">HR-U</strain>
    </source>
</reference>
<evidence type="ECO:0000313" key="3">
    <source>
        <dbReference type="EMBL" id="PQA58800.1"/>
    </source>
</evidence>
<sequence length="1421" mass="156863">MMYRLLLLFCMGLISFQSQAQSVVIEKAPTTLCFETDADISIKITGTFAPTNQFAIGIEYDGYQYSEFPAQLVAGNKLRIRLGQHAFNYLRPYGRYRMKVVATSPAFTSNWSDYNDVGAYPSLNLGEHSFQLNKYSQVKVPFTASSDMTVTLQDSSSRDTLQFKFYTYGNLFEGTGEQTFTFDKPVSYYVKSIQNKCGTNTAAGFIRVKTNPISIQATLVTPYATCEGSTAYVNFSTEGGNWSKDNTFKIRLIPQLNQGQETPNQYVDTDAKLENGSLKFTVPSVLSRYNTNRFSVRIVSSNPKAVSPYNNLWMVIASPPTAELFTNDPTRLPYGSPVSINVKVKGISPYHAILSDGTQTSGEGGYNDPTEGSFSVKYTDPLLQNQTYTLSSVQTGCGPAKITGNPINITLTKGLLVDSLPTKDACDGQVFRFRIKSNQNLNGPVKVRFNADLSTGTAPHEIQGTIAQNWVSFVASPYVNSSNEEVRTVTVSLDFGDYQTKNLFYIDLHGKPTAHFRENYNSITLDIPQSYSLSFTTTGSHRNIVTFSDGSQSTYDNPWYKSFYIQRSETYSIVKVSNLCYSTDLKDDCVVTVRNPNNQGILLKKPASVACRDQKLAINFDTYGEFQPGNTFKIQYSDSNWNYKDFELGVVNQKGSYSLTLPEETRQQGSISVRIISTAPEKVSDIFYIYLAGEARLTYQSYPREIKAGSTVSYTADLENNYPPLAMVISDGTREWTLSTPSERSIQANFSPTQTTYYKIRSISNVCGTVNLPNTSFKLTVITNDSLRVSWPASARLQNPCLQGKIKLPFVVKGKPNSNTTYTLQVSARNDYSAPLTFVDLVQTKQTDFFEFEWPASNPVKSFAFRIMTSNPATYSDTLWVGSNIPPQVVLTSSNQMVEGGQSVYLYTEFKNGSYGTIYWSDGIASSDSRSVTVQKKATYTIVSVSNQCGYGTATGEVTVRVKPVLNLTTVSHNELCRGATLTAGYSFSGDYDDSNYFVLSLINTKTRKAIRMDSTRTGTGPFSLKIPANFTPGLYTLELASTSPVIRTSQSLRILSLPEYRLLGSTIINPGQSTTLQFVTPHQTGEFVSYTLSDNSTGTFYADGYAFINVKPTQTTTYTVRELVNTCGKTAGTGSATVTVNPPSERTVSVIDAVNANYYSRICAGDTLYVSYATTGTFSANNRFSIQISDSTGTNFKTINTLPWGQQRLKALVPETLPRASGYRVMVVATDPNTSSAASGVPMTVSIKPTARLLTQTAYALPGQKLSVPIELTGDPNWQVELKNEFSSLYFSLTLPIDTLTFDRQENISVYKLASVVNACGVGRVIEPSQLRVELVTSVELPIVSAIEVFPNPATEKIRINVGRPGTHQVRLYSLTGTLLSESIFSDTYVDLDVSDLPVGTYLLRFLEKGNTQTFRIIKN</sequence>
<dbReference type="InterPro" id="IPR036116">
    <property type="entry name" value="FN3_sf"/>
</dbReference>
<keyword evidence="1" id="KW-0732">Signal</keyword>
<comment type="caution">
    <text evidence="3">The sequence shown here is derived from an EMBL/GenBank/DDBJ whole genome shotgun (WGS) entry which is preliminary data.</text>
</comment>
<evidence type="ECO:0000313" key="4">
    <source>
        <dbReference type="Proteomes" id="UP000239590"/>
    </source>
</evidence>
<dbReference type="EMBL" id="PTRA01000001">
    <property type="protein sequence ID" value="PQA58800.1"/>
    <property type="molecule type" value="Genomic_DNA"/>
</dbReference>
<evidence type="ECO:0000256" key="1">
    <source>
        <dbReference type="SAM" id="SignalP"/>
    </source>
</evidence>
<gene>
    <name evidence="3" type="ORF">C5O19_03820</name>
</gene>